<keyword evidence="4" id="KW-1185">Reference proteome</keyword>
<dbReference type="InParanoid" id="A0A151GX23"/>
<evidence type="ECO:0000313" key="3">
    <source>
        <dbReference type="EMBL" id="KYK61630.1"/>
    </source>
</evidence>
<dbReference type="GeneID" id="63715416"/>
<feature type="region of interest" description="Disordered" evidence="1">
    <location>
        <begin position="137"/>
        <end position="159"/>
    </location>
</feature>
<organism evidence="3 4">
    <name type="scientific">Drechmeria coniospora</name>
    <name type="common">Nematophagous fungus</name>
    <name type="synonym">Meria coniospora</name>
    <dbReference type="NCBI Taxonomy" id="98403"/>
    <lineage>
        <taxon>Eukaryota</taxon>
        <taxon>Fungi</taxon>
        <taxon>Dikarya</taxon>
        <taxon>Ascomycota</taxon>
        <taxon>Pezizomycotina</taxon>
        <taxon>Sordariomycetes</taxon>
        <taxon>Hypocreomycetidae</taxon>
        <taxon>Hypocreales</taxon>
        <taxon>Ophiocordycipitaceae</taxon>
        <taxon>Drechmeria</taxon>
    </lineage>
</organism>
<proteinExistence type="predicted"/>
<feature type="compositionally biased region" description="Acidic residues" evidence="1">
    <location>
        <begin position="142"/>
        <end position="152"/>
    </location>
</feature>
<keyword evidence="2" id="KW-0812">Transmembrane</keyword>
<evidence type="ECO:0000313" key="4">
    <source>
        <dbReference type="Proteomes" id="UP000076580"/>
    </source>
</evidence>
<evidence type="ECO:0000256" key="1">
    <source>
        <dbReference type="SAM" id="MobiDB-lite"/>
    </source>
</evidence>
<dbReference type="EMBL" id="LAYC01000001">
    <property type="protein sequence ID" value="KYK61630.1"/>
    <property type="molecule type" value="Genomic_DNA"/>
</dbReference>
<reference evidence="3 4" key="1">
    <citation type="journal article" date="2016" name="Sci. Rep.">
        <title>Insights into Adaptations to a Near-Obligate Nematode Endoparasitic Lifestyle from the Finished Genome of Drechmeria coniospora.</title>
        <authorList>
            <person name="Zhang L."/>
            <person name="Zhou Z."/>
            <person name="Guo Q."/>
            <person name="Fokkens L."/>
            <person name="Miskei M."/>
            <person name="Pocsi I."/>
            <person name="Zhang W."/>
            <person name="Chen M."/>
            <person name="Wang L."/>
            <person name="Sun Y."/>
            <person name="Donzelli B.G."/>
            <person name="Gibson D.M."/>
            <person name="Nelson D.R."/>
            <person name="Luo J.G."/>
            <person name="Rep M."/>
            <person name="Liu H."/>
            <person name="Yang S."/>
            <person name="Wang J."/>
            <person name="Krasnoff S.B."/>
            <person name="Xu Y."/>
            <person name="Molnar I."/>
            <person name="Lin M."/>
        </authorList>
    </citation>
    <scope>NUCLEOTIDE SEQUENCE [LARGE SCALE GENOMIC DNA]</scope>
    <source>
        <strain evidence="3 4">ARSEF 6962</strain>
    </source>
</reference>
<dbReference type="STRING" id="98403.A0A151GX23"/>
<feature type="region of interest" description="Disordered" evidence="1">
    <location>
        <begin position="86"/>
        <end position="111"/>
    </location>
</feature>
<name>A0A151GX23_DRECN</name>
<dbReference type="RefSeq" id="XP_040660982.1">
    <property type="nucleotide sequence ID" value="XM_040800099.1"/>
</dbReference>
<accession>A0A151GX23</accession>
<keyword evidence="2" id="KW-0472">Membrane</keyword>
<sequence>MASSYLTFIKTLFVPAIISLVVFLALTFVLVPFWRRYRSRYSQYLPLDTISNHTTSLRHRIMGRFTTFTPLSTFLSGRFPAGVVPGSSVLGSASPTDGETGDEDGEELEDVDEETWRAIDWRVSSIRPDLSTRLGRELEAGFMDDSDEGDDDHDGRRRP</sequence>
<dbReference type="Proteomes" id="UP000076580">
    <property type="component" value="Chromosome 01"/>
</dbReference>
<gene>
    <name evidence="3" type="ORF">DCS_02773</name>
</gene>
<protein>
    <submittedName>
        <fullName evidence="3">Uncharacterized protein</fullName>
    </submittedName>
</protein>
<evidence type="ECO:0000256" key="2">
    <source>
        <dbReference type="SAM" id="Phobius"/>
    </source>
</evidence>
<dbReference type="OrthoDB" id="5427070at2759"/>
<dbReference type="AlphaFoldDB" id="A0A151GX23"/>
<comment type="caution">
    <text evidence="3">The sequence shown here is derived from an EMBL/GenBank/DDBJ whole genome shotgun (WGS) entry which is preliminary data.</text>
</comment>
<feature type="compositionally biased region" description="Acidic residues" evidence="1">
    <location>
        <begin position="99"/>
        <end position="111"/>
    </location>
</feature>
<keyword evidence="2" id="KW-1133">Transmembrane helix</keyword>
<feature type="transmembrane region" description="Helical" evidence="2">
    <location>
        <begin position="12"/>
        <end position="34"/>
    </location>
</feature>